<evidence type="ECO:0000256" key="1">
    <source>
        <dbReference type="SAM" id="MobiDB-lite"/>
    </source>
</evidence>
<reference evidence="2" key="1">
    <citation type="journal article" date="2011" name="Arch. Virol.">
        <title>Deep sequencing evidence from single grapevine plants reveals a virome dominated by mycoviruses.</title>
        <authorList>
            <person name="Al Rwahnih M."/>
            <person name="Daubert S."/>
            <person name="Urbez-Torres J.R."/>
            <person name="Cordero F."/>
            <person name="Rowhani A."/>
        </authorList>
    </citation>
    <scope>NUCLEOTIDE SEQUENCE</scope>
    <source>
        <strain evidence="2">Ctg161</strain>
    </source>
</reference>
<feature type="non-terminal residue" evidence="2">
    <location>
        <position position="457"/>
    </location>
</feature>
<dbReference type="EMBL" id="GU108596">
    <property type="protein sequence ID" value="ADO60935.1"/>
    <property type="molecule type" value="Genomic_RNA"/>
</dbReference>
<feature type="region of interest" description="Disordered" evidence="1">
    <location>
        <begin position="368"/>
        <end position="457"/>
    </location>
</feature>
<evidence type="ECO:0000313" key="2">
    <source>
        <dbReference type="EMBL" id="ADO60935.1"/>
    </source>
</evidence>
<feature type="compositionally biased region" description="Polar residues" evidence="1">
    <location>
        <begin position="405"/>
        <end position="419"/>
    </location>
</feature>
<proteinExistence type="predicted"/>
<feature type="compositionally biased region" description="Acidic residues" evidence="1">
    <location>
        <begin position="384"/>
        <end position="397"/>
    </location>
</feature>
<name>E7BMX9_9VIRU</name>
<accession>E7BMX9</accession>
<sequence>MNVYTQCHMQSDTVAIISEGKVNMDTSLSWGSPSRLYDLICSVACKMGCLDDMVEAFTSMRGMCFLMQDVFRDADDNSVVSDMPLSKSYKCATGVRSRDAVTMSQRGGLFATTKSLVSEMLLGKLGEVVASNFLEEIGAYGDLFGSATPSTSARLNGFMRDYGLNHANVKVNSLLYQWQVMLGKPIQWGLGLAVKNYAISLAGSLHNGTDISVPQLQYLLHMNEYKNTCWGMIRNWKGAGQSFDPKAARVKAIEESAAFTWVMGIRNRRPVLFGNKKNDREVFLGAQERAFLCGHGGLDFDINSIGICVAESVSARIDEVEITATALVKSNYIKAGSMIMYDQSSGWGFPEAKDRNDDDDDARLLRSFGGALTDRPRPPPSAYDPEEEATERDDEPDIPLHEMSSGGSRDTNPRFNTFENLPVVSLDQRYIRTDDEENKNVAPYRMGGVNRRDAMPL</sequence>
<protein>
    <submittedName>
        <fullName evidence="2">Uncharacterized protein</fullName>
    </submittedName>
</protein>
<organism evidence="2">
    <name type="scientific">Grapevine associated chrysovirus-3</name>
    <dbReference type="NCBI Taxonomy" id="908830"/>
    <lineage>
        <taxon>Viruses</taxon>
        <taxon>Riboviria</taxon>
        <taxon>Orthornavirae</taxon>
        <taxon>Duplornaviricota</taxon>
        <taxon>Chrymotiviricetes</taxon>
        <taxon>Ghabrivirales</taxon>
        <taxon>Alphatotivirineae</taxon>
        <taxon>Chrysoviridae</taxon>
        <taxon>Chrysovirus</taxon>
    </lineage>
</organism>